<protein>
    <recommendedName>
        <fullName evidence="5">Malonyl-[acyl-carrier protein] O-methyltransferase</fullName>
        <shortName evidence="5">Malonyl-ACP O-methyltransferase</shortName>
        <ecNumber evidence="5">2.1.1.197</ecNumber>
    </recommendedName>
    <alternativeName>
        <fullName evidence="5">Biotin synthesis protein BioC</fullName>
    </alternativeName>
</protein>
<comment type="similarity">
    <text evidence="5">Belongs to the methyltransferase superfamily.</text>
</comment>
<evidence type="ECO:0000256" key="4">
    <source>
        <dbReference type="ARBA" id="ARBA00022756"/>
    </source>
</evidence>
<comment type="catalytic activity">
    <reaction evidence="5">
        <text>malonyl-[ACP] + S-adenosyl-L-methionine = malonyl-[ACP] methyl ester + S-adenosyl-L-homocysteine</text>
        <dbReference type="Rhea" id="RHEA:17105"/>
        <dbReference type="Rhea" id="RHEA-COMP:9623"/>
        <dbReference type="Rhea" id="RHEA-COMP:9954"/>
        <dbReference type="ChEBI" id="CHEBI:57856"/>
        <dbReference type="ChEBI" id="CHEBI:59789"/>
        <dbReference type="ChEBI" id="CHEBI:78449"/>
        <dbReference type="ChEBI" id="CHEBI:78845"/>
        <dbReference type="EC" id="2.1.1.197"/>
    </reaction>
</comment>
<evidence type="ECO:0000313" key="7">
    <source>
        <dbReference type="EMBL" id="MDR6239592.1"/>
    </source>
</evidence>
<dbReference type="GO" id="GO:0032259">
    <property type="term" value="P:methylation"/>
    <property type="evidence" value="ECO:0007669"/>
    <property type="project" value="UniProtKB-KW"/>
</dbReference>
<comment type="function">
    <text evidence="5">Converts the free carboxyl group of a malonyl-thioester to its methyl ester by transfer of a methyl group from S-adenosyl-L-methionine (SAM). It allows to synthesize pimeloyl-ACP via the fatty acid synthetic pathway.</text>
</comment>
<evidence type="ECO:0000259" key="6">
    <source>
        <dbReference type="Pfam" id="PF13649"/>
    </source>
</evidence>
<feature type="domain" description="Methyltransferase" evidence="6">
    <location>
        <begin position="46"/>
        <end position="133"/>
    </location>
</feature>
<dbReference type="EC" id="2.1.1.197" evidence="5"/>
<evidence type="ECO:0000256" key="2">
    <source>
        <dbReference type="ARBA" id="ARBA00022679"/>
    </source>
</evidence>
<sequence>MNKELVKERFDKSLKTYDSNAKIQKSIASKLFKLSQDHFSVTNQTIFEIGCGTGFLTREIMNKAPKHIFANDLNPNAIFSLLSKMSNEEKSKIDFLSGDIEKIDFPANTNSIFSASTIQWITDIRAFAEKLHHSTDKQATIAISSFGNKNLYEIKEITGAGLTYDTSKLLDAFKKHFDILHFEEETKCIYFQSPIDILRHLKLTGVNGISKTTWNKSSLQNFQRKYSQYQSDKGYTLTYNPLYIIGKKKNV</sequence>
<dbReference type="SUPFAM" id="SSF53335">
    <property type="entry name" value="S-adenosyl-L-methionine-dependent methyltransferases"/>
    <property type="match status" value="1"/>
</dbReference>
<organism evidence="7 8">
    <name type="scientific">Aureibacter tunicatorum</name>
    <dbReference type="NCBI Taxonomy" id="866807"/>
    <lineage>
        <taxon>Bacteria</taxon>
        <taxon>Pseudomonadati</taxon>
        <taxon>Bacteroidota</taxon>
        <taxon>Cytophagia</taxon>
        <taxon>Cytophagales</taxon>
        <taxon>Persicobacteraceae</taxon>
        <taxon>Aureibacter</taxon>
    </lineage>
</organism>
<keyword evidence="4 5" id="KW-0093">Biotin biosynthesis</keyword>
<evidence type="ECO:0000256" key="5">
    <source>
        <dbReference type="HAMAP-Rule" id="MF_00835"/>
    </source>
</evidence>
<dbReference type="CDD" id="cd02440">
    <property type="entry name" value="AdoMet_MTases"/>
    <property type="match status" value="1"/>
</dbReference>
<dbReference type="GO" id="GO:0009102">
    <property type="term" value="P:biotin biosynthetic process"/>
    <property type="evidence" value="ECO:0007669"/>
    <property type="project" value="UniProtKB-UniRule"/>
</dbReference>
<evidence type="ECO:0000256" key="1">
    <source>
        <dbReference type="ARBA" id="ARBA00022603"/>
    </source>
</evidence>
<dbReference type="Gene3D" id="3.40.50.150">
    <property type="entry name" value="Vaccinia Virus protein VP39"/>
    <property type="match status" value="1"/>
</dbReference>
<dbReference type="PANTHER" id="PTHR43861">
    <property type="entry name" value="TRANS-ACONITATE 2-METHYLTRANSFERASE-RELATED"/>
    <property type="match status" value="1"/>
</dbReference>
<dbReference type="AlphaFoldDB" id="A0AAE4BTH2"/>
<evidence type="ECO:0000313" key="8">
    <source>
        <dbReference type="Proteomes" id="UP001185092"/>
    </source>
</evidence>
<dbReference type="HAMAP" id="MF_00835">
    <property type="entry name" value="BioC"/>
    <property type="match status" value="1"/>
</dbReference>
<accession>A0AAE4BTH2</accession>
<evidence type="ECO:0000256" key="3">
    <source>
        <dbReference type="ARBA" id="ARBA00022691"/>
    </source>
</evidence>
<keyword evidence="8" id="KW-1185">Reference proteome</keyword>
<name>A0AAE4BTH2_9BACT</name>
<dbReference type="GO" id="GO:0102130">
    <property type="term" value="F:malonyl-CoA methyltransferase activity"/>
    <property type="evidence" value="ECO:0007669"/>
    <property type="project" value="UniProtKB-EC"/>
</dbReference>
<gene>
    <name evidence="5" type="primary">bioC</name>
    <name evidence="7" type="ORF">HNQ88_002640</name>
</gene>
<reference evidence="7" key="1">
    <citation type="submission" date="2023-07" db="EMBL/GenBank/DDBJ databases">
        <title>Genomic Encyclopedia of Type Strains, Phase IV (KMG-IV): sequencing the most valuable type-strain genomes for metagenomic binning, comparative biology and taxonomic classification.</title>
        <authorList>
            <person name="Goeker M."/>
        </authorList>
    </citation>
    <scope>NUCLEOTIDE SEQUENCE</scope>
    <source>
        <strain evidence="7">DSM 26174</strain>
    </source>
</reference>
<dbReference type="NCBIfam" id="TIGR02072">
    <property type="entry name" value="BioC"/>
    <property type="match status" value="1"/>
</dbReference>
<keyword evidence="1 5" id="KW-0489">Methyltransferase</keyword>
<proteinExistence type="inferred from homology"/>
<dbReference type="InterPro" id="IPR029063">
    <property type="entry name" value="SAM-dependent_MTases_sf"/>
</dbReference>
<dbReference type="Pfam" id="PF13649">
    <property type="entry name" value="Methyltransf_25"/>
    <property type="match status" value="1"/>
</dbReference>
<keyword evidence="2 5" id="KW-0808">Transferase</keyword>
<dbReference type="GO" id="GO:0010340">
    <property type="term" value="F:carboxyl-O-methyltransferase activity"/>
    <property type="evidence" value="ECO:0007669"/>
    <property type="project" value="UniProtKB-UniRule"/>
</dbReference>
<dbReference type="EMBL" id="JAVDQD010000003">
    <property type="protein sequence ID" value="MDR6239592.1"/>
    <property type="molecule type" value="Genomic_DNA"/>
</dbReference>
<comment type="pathway">
    <text evidence="5">Cofactor biosynthesis; biotin biosynthesis.</text>
</comment>
<dbReference type="RefSeq" id="WP_309939292.1">
    <property type="nucleotide sequence ID" value="NZ_AP025305.1"/>
</dbReference>
<dbReference type="InterPro" id="IPR041698">
    <property type="entry name" value="Methyltransf_25"/>
</dbReference>
<dbReference type="Proteomes" id="UP001185092">
    <property type="component" value="Unassembled WGS sequence"/>
</dbReference>
<comment type="caution">
    <text evidence="7">The sequence shown here is derived from an EMBL/GenBank/DDBJ whole genome shotgun (WGS) entry which is preliminary data.</text>
</comment>
<dbReference type="InterPro" id="IPR011814">
    <property type="entry name" value="BioC"/>
</dbReference>
<keyword evidence="3 5" id="KW-0949">S-adenosyl-L-methionine</keyword>